<feature type="coiled-coil region" evidence="1">
    <location>
        <begin position="45"/>
        <end position="72"/>
    </location>
</feature>
<proteinExistence type="predicted"/>
<reference evidence="2 3" key="1">
    <citation type="submission" date="2016-11" db="EMBL/GenBank/DDBJ databases">
        <authorList>
            <person name="Jaros S."/>
            <person name="Januszkiewicz K."/>
            <person name="Wedrychowicz H."/>
        </authorList>
    </citation>
    <scope>NUCLEOTIDE SEQUENCE [LARGE SCALE GENOMIC DNA]</scope>
</reference>
<evidence type="ECO:0000313" key="2">
    <source>
        <dbReference type="EMBL" id="SGY79305.1"/>
    </source>
</evidence>
<dbReference type="AlphaFoldDB" id="A0A2X0MGA9"/>
<dbReference type="EMBL" id="FQNC01000048">
    <property type="protein sequence ID" value="SGY79305.1"/>
    <property type="molecule type" value="Genomic_DNA"/>
</dbReference>
<evidence type="ECO:0000256" key="1">
    <source>
        <dbReference type="SAM" id="Coils"/>
    </source>
</evidence>
<gene>
    <name evidence="2" type="primary">BQ5605_C008g05100</name>
    <name evidence="2" type="ORF">BQ5605_C008G05100</name>
</gene>
<dbReference type="Proteomes" id="UP000249464">
    <property type="component" value="Unassembled WGS sequence"/>
</dbReference>
<accession>A0A2X0MGA9</accession>
<keyword evidence="3" id="KW-1185">Reference proteome</keyword>
<sequence length="170" mass="18754">MIIWSTRRVLQLQRRLFTPNHSARTWIAPMSTSSTRSFVPPPTTLNSALERIRELEKRLAAAEHAIEQTTGQTLSQLLGEDQDKTSSNWVIAKSTPAVAAEPVQNSTEIGTTGTEPIDISPLVLKALAIKKGVHIGSIPEDEASSQVEKLWKGLKLTHEQKDQLRAWAGL</sequence>
<name>A0A2X0MGA9_9BASI</name>
<keyword evidence="1" id="KW-0175">Coiled coil</keyword>
<evidence type="ECO:0000313" key="3">
    <source>
        <dbReference type="Proteomes" id="UP000249464"/>
    </source>
</evidence>
<protein>
    <submittedName>
        <fullName evidence="2">BQ5605_C008g05100 protein</fullName>
    </submittedName>
</protein>
<organism evidence="2 3">
    <name type="scientific">Microbotryum silenes-dioicae</name>
    <dbReference type="NCBI Taxonomy" id="796604"/>
    <lineage>
        <taxon>Eukaryota</taxon>
        <taxon>Fungi</taxon>
        <taxon>Dikarya</taxon>
        <taxon>Basidiomycota</taxon>
        <taxon>Pucciniomycotina</taxon>
        <taxon>Microbotryomycetes</taxon>
        <taxon>Microbotryales</taxon>
        <taxon>Microbotryaceae</taxon>
        <taxon>Microbotryum</taxon>
    </lineage>
</organism>